<dbReference type="EMBL" id="KZ819890">
    <property type="protein sequence ID" value="PWN50869.1"/>
    <property type="molecule type" value="Genomic_DNA"/>
</dbReference>
<organism evidence="1 2">
    <name type="scientific">Violaceomyces palustris</name>
    <dbReference type="NCBI Taxonomy" id="1673888"/>
    <lineage>
        <taxon>Eukaryota</taxon>
        <taxon>Fungi</taxon>
        <taxon>Dikarya</taxon>
        <taxon>Basidiomycota</taxon>
        <taxon>Ustilaginomycotina</taxon>
        <taxon>Ustilaginomycetes</taxon>
        <taxon>Violaceomycetales</taxon>
        <taxon>Violaceomycetaceae</taxon>
        <taxon>Violaceomyces</taxon>
    </lineage>
</organism>
<name>A0ACD0NYH9_9BASI</name>
<proteinExistence type="predicted"/>
<evidence type="ECO:0000313" key="1">
    <source>
        <dbReference type="EMBL" id="PWN50869.1"/>
    </source>
</evidence>
<reference evidence="1 2" key="1">
    <citation type="journal article" date="2018" name="Mol. Biol. Evol.">
        <title>Broad Genomic Sampling Reveals a Smut Pathogenic Ancestry of the Fungal Clade Ustilaginomycotina.</title>
        <authorList>
            <person name="Kijpornyongpan T."/>
            <person name="Mondo S.J."/>
            <person name="Barry K."/>
            <person name="Sandor L."/>
            <person name="Lee J."/>
            <person name="Lipzen A."/>
            <person name="Pangilinan J."/>
            <person name="LaButti K."/>
            <person name="Hainaut M."/>
            <person name="Henrissat B."/>
            <person name="Grigoriev I.V."/>
            <person name="Spatafora J.W."/>
            <person name="Aime M.C."/>
        </authorList>
    </citation>
    <scope>NUCLEOTIDE SEQUENCE [LARGE SCALE GENOMIC DNA]</scope>
    <source>
        <strain evidence="1 2">SA 807</strain>
    </source>
</reference>
<gene>
    <name evidence="1" type="ORF">IE53DRAFT_75468</name>
</gene>
<sequence length="56" mass="6143">MALQTLGLTLPDPLTSLPLFPFAQRFPRPPSPSLSFPLLPSPRASPSKKPFPPSRF</sequence>
<dbReference type="Proteomes" id="UP000245626">
    <property type="component" value="Unassembled WGS sequence"/>
</dbReference>
<evidence type="ECO:0000313" key="2">
    <source>
        <dbReference type="Proteomes" id="UP000245626"/>
    </source>
</evidence>
<accession>A0ACD0NYH9</accession>
<keyword evidence="2" id="KW-1185">Reference proteome</keyword>
<protein>
    <submittedName>
        <fullName evidence="1">Uncharacterized protein</fullName>
    </submittedName>
</protein>